<evidence type="ECO:0000259" key="1">
    <source>
        <dbReference type="Pfam" id="PF01935"/>
    </source>
</evidence>
<protein>
    <submittedName>
        <fullName evidence="3">ATPase</fullName>
    </submittedName>
</protein>
<sequence>MGWIVLGEENGRIKLVSKNETSGLLPKAAFLTVETENGKFILRVDDSRQNEPYSPSPMIVDMDLSPLKQDQKCQNLVYAYRIKDLSERDDGLISYIPPQSIARRSNQEEINLALGVEREGPKVFLATVYAGQNQVLCGDDGKPIMTSLPVDMFFHQMLICGKTGSGKTVATKYLAQYFVENLEGFGAVLAINVKDVDFLKMDKASRTTDYEILKEWETLGQKSHGIDNFTIYYPANTTIESSQGVNPDICKKITLNVRNIEPEALTGLLQGITDKGAQSLPNIFRYWQNMRTNGDESKFTFSDFVNYFVNGGKTDKLVYQTLNSRGDESEVTLHRGTYDNIARTLDSATDFFDNENATTLEVDDVLHRGKMSVINVAGSKGIQFGSILLRHLLHGIVNEKSLQKSKIPILVIIDEVHQFYNSNSSREALGDLDTICRTGRSQKIGVIFSSQNPSDIPRGLSSVINTKIFFKSDASSAKDHGVKITSEEMECLKKGYAAANIHELSQLKILKFPLAFAGVFNEGE</sequence>
<accession>A0A0F8DIT2</accession>
<dbReference type="PATRIC" id="fig|2209.41.peg.3023"/>
<dbReference type="InterPro" id="IPR033186">
    <property type="entry name" value="HerA_C"/>
</dbReference>
<organism evidence="3 4">
    <name type="scientific">Methanosarcina mazei</name>
    <name type="common">Methanosarcina frisia</name>
    <dbReference type="NCBI Taxonomy" id="2209"/>
    <lineage>
        <taxon>Archaea</taxon>
        <taxon>Methanobacteriati</taxon>
        <taxon>Methanobacteriota</taxon>
        <taxon>Stenosarchaea group</taxon>
        <taxon>Methanomicrobia</taxon>
        <taxon>Methanosarcinales</taxon>
        <taxon>Methanosarcinaceae</taxon>
        <taxon>Methanosarcina</taxon>
    </lineage>
</organism>
<dbReference type="Gene3D" id="3.40.50.300">
    <property type="entry name" value="P-loop containing nucleotide triphosphate hydrolases"/>
    <property type="match status" value="1"/>
</dbReference>
<reference evidence="3 4" key="1">
    <citation type="journal article" date="2015" name="ISME J.">
        <title>Genomic and phenotypic differentiation among Methanosarcina mazei populations from Columbia River sediment.</title>
        <authorList>
            <person name="Youngblut N.D."/>
            <person name="Wirth J.S."/>
            <person name="Henriksen J.R."/>
            <person name="Smith M."/>
            <person name="Simon H."/>
            <person name="Metcalf W.W."/>
            <person name="Whitaker R.J."/>
        </authorList>
    </citation>
    <scope>NUCLEOTIDE SEQUENCE [LARGE SCALE GENOMIC DNA]</scope>
    <source>
        <strain evidence="3 4">2.F.T.2.6</strain>
    </source>
</reference>
<gene>
    <name evidence="3" type="ORF">DU34_13915</name>
</gene>
<dbReference type="RefSeq" id="WP_048043469.1">
    <property type="nucleotide sequence ID" value="NZ_AP019780.1"/>
</dbReference>
<dbReference type="Pfam" id="PF01935">
    <property type="entry name" value="DUF87"/>
    <property type="match status" value="1"/>
</dbReference>
<feature type="domain" description="Helicase HerA-like C-terminal" evidence="2">
    <location>
        <begin position="408"/>
        <end position="489"/>
    </location>
</feature>
<comment type="caution">
    <text evidence="3">The sequence shown here is derived from an EMBL/GenBank/DDBJ whole genome shotgun (WGS) entry which is preliminary data.</text>
</comment>
<name>A0A0F8DIT2_METMZ</name>
<dbReference type="GeneID" id="66135227"/>
<dbReference type="AlphaFoldDB" id="A0A0F8DIT2"/>
<evidence type="ECO:0000313" key="4">
    <source>
        <dbReference type="Proteomes" id="UP000034047"/>
    </source>
</evidence>
<proteinExistence type="predicted"/>
<dbReference type="Pfam" id="PF05872">
    <property type="entry name" value="HerA_C"/>
    <property type="match status" value="1"/>
</dbReference>
<dbReference type="InterPro" id="IPR051162">
    <property type="entry name" value="T4SS_component"/>
</dbReference>
<dbReference type="PANTHER" id="PTHR30121:SF6">
    <property type="entry name" value="SLR6007 PROTEIN"/>
    <property type="match status" value="1"/>
</dbReference>
<dbReference type="InterPro" id="IPR027417">
    <property type="entry name" value="P-loop_NTPase"/>
</dbReference>
<dbReference type="Proteomes" id="UP000034047">
    <property type="component" value="Unassembled WGS sequence"/>
</dbReference>
<dbReference type="SUPFAM" id="SSF52540">
    <property type="entry name" value="P-loop containing nucleoside triphosphate hydrolases"/>
    <property type="match status" value="1"/>
</dbReference>
<dbReference type="InterPro" id="IPR002789">
    <property type="entry name" value="HerA_central"/>
</dbReference>
<evidence type="ECO:0000259" key="2">
    <source>
        <dbReference type="Pfam" id="PF05872"/>
    </source>
</evidence>
<dbReference type="EMBL" id="JJOU01000046">
    <property type="protein sequence ID" value="KKG17534.1"/>
    <property type="molecule type" value="Genomic_DNA"/>
</dbReference>
<dbReference type="PANTHER" id="PTHR30121">
    <property type="entry name" value="UNCHARACTERIZED PROTEIN YJGR-RELATED"/>
    <property type="match status" value="1"/>
</dbReference>
<evidence type="ECO:0000313" key="3">
    <source>
        <dbReference type="EMBL" id="KKG17534.1"/>
    </source>
</evidence>
<feature type="domain" description="Helicase HerA central" evidence="1">
    <location>
        <begin position="151"/>
        <end position="380"/>
    </location>
</feature>